<proteinExistence type="predicted"/>
<reference evidence="2" key="1">
    <citation type="journal article" date="2014" name="Science">
        <title>Ancient hybridizations among the ancestral genomes of bread wheat.</title>
        <authorList>
            <consortium name="International Wheat Genome Sequencing Consortium,"/>
            <person name="Marcussen T."/>
            <person name="Sandve S.R."/>
            <person name="Heier L."/>
            <person name="Spannagl M."/>
            <person name="Pfeifer M."/>
            <person name="Jakobsen K.S."/>
            <person name="Wulff B.B."/>
            <person name="Steuernagel B."/>
            <person name="Mayer K.F."/>
            <person name="Olsen O.A."/>
        </authorList>
    </citation>
    <scope>NUCLEOTIDE SEQUENCE [LARGE SCALE GENOMIC DNA]</scope>
    <source>
        <strain evidence="2">cv. AL8/78</strain>
    </source>
</reference>
<dbReference type="AlphaFoldDB" id="A0A453FB54"/>
<evidence type="ECO:0000313" key="1">
    <source>
        <dbReference type="EnsemblPlants" id="AET3Gv20630500.19"/>
    </source>
</evidence>
<keyword evidence="2" id="KW-1185">Reference proteome</keyword>
<reference evidence="1" key="4">
    <citation type="submission" date="2019-03" db="UniProtKB">
        <authorList>
            <consortium name="EnsemblPlants"/>
        </authorList>
    </citation>
    <scope>IDENTIFICATION</scope>
</reference>
<protein>
    <submittedName>
        <fullName evidence="1">Uncharacterized protein</fullName>
    </submittedName>
</protein>
<reference evidence="2" key="2">
    <citation type="journal article" date="2017" name="Nat. Plants">
        <title>The Aegilops tauschii genome reveals multiple impacts of transposons.</title>
        <authorList>
            <person name="Zhao G."/>
            <person name="Zou C."/>
            <person name="Li K."/>
            <person name="Wang K."/>
            <person name="Li T."/>
            <person name="Gao L."/>
            <person name="Zhang X."/>
            <person name="Wang H."/>
            <person name="Yang Z."/>
            <person name="Liu X."/>
            <person name="Jiang W."/>
            <person name="Mao L."/>
            <person name="Kong X."/>
            <person name="Jiao Y."/>
            <person name="Jia J."/>
        </authorList>
    </citation>
    <scope>NUCLEOTIDE SEQUENCE [LARGE SCALE GENOMIC DNA]</scope>
    <source>
        <strain evidence="2">cv. AL8/78</strain>
    </source>
</reference>
<dbReference type="EnsemblPlants" id="AET3Gv20630500.19">
    <property type="protein sequence ID" value="AET3Gv20630500.19"/>
    <property type="gene ID" value="AET3Gv20630500"/>
</dbReference>
<organism evidence="1 2">
    <name type="scientific">Aegilops tauschii subsp. strangulata</name>
    <name type="common">Goatgrass</name>
    <dbReference type="NCBI Taxonomy" id="200361"/>
    <lineage>
        <taxon>Eukaryota</taxon>
        <taxon>Viridiplantae</taxon>
        <taxon>Streptophyta</taxon>
        <taxon>Embryophyta</taxon>
        <taxon>Tracheophyta</taxon>
        <taxon>Spermatophyta</taxon>
        <taxon>Magnoliopsida</taxon>
        <taxon>Liliopsida</taxon>
        <taxon>Poales</taxon>
        <taxon>Poaceae</taxon>
        <taxon>BOP clade</taxon>
        <taxon>Pooideae</taxon>
        <taxon>Triticodae</taxon>
        <taxon>Triticeae</taxon>
        <taxon>Triticinae</taxon>
        <taxon>Aegilops</taxon>
    </lineage>
</organism>
<name>A0A453FB54_AEGTS</name>
<accession>A0A453FB54</accession>
<dbReference type="Gramene" id="AET3Gv20630500.19">
    <property type="protein sequence ID" value="AET3Gv20630500.19"/>
    <property type="gene ID" value="AET3Gv20630500"/>
</dbReference>
<evidence type="ECO:0000313" key="2">
    <source>
        <dbReference type="Proteomes" id="UP000015105"/>
    </source>
</evidence>
<dbReference type="Proteomes" id="UP000015105">
    <property type="component" value="Chromosome 3D"/>
</dbReference>
<reference evidence="1" key="5">
    <citation type="journal article" date="2021" name="G3 (Bethesda)">
        <title>Aegilops tauschii genome assembly Aet v5.0 features greater sequence contiguity and improved annotation.</title>
        <authorList>
            <person name="Wang L."/>
            <person name="Zhu T."/>
            <person name="Rodriguez J.C."/>
            <person name="Deal K.R."/>
            <person name="Dubcovsky J."/>
            <person name="McGuire P.E."/>
            <person name="Lux T."/>
            <person name="Spannagl M."/>
            <person name="Mayer K.F.X."/>
            <person name="Baldrich P."/>
            <person name="Meyers B.C."/>
            <person name="Huo N."/>
            <person name="Gu Y.Q."/>
            <person name="Zhou H."/>
            <person name="Devos K.M."/>
            <person name="Bennetzen J.L."/>
            <person name="Unver T."/>
            <person name="Budak H."/>
            <person name="Gulick P.J."/>
            <person name="Galiba G."/>
            <person name="Kalapos B."/>
            <person name="Nelson D.R."/>
            <person name="Li P."/>
            <person name="You F.M."/>
            <person name="Luo M.C."/>
            <person name="Dvorak J."/>
        </authorList>
    </citation>
    <scope>NUCLEOTIDE SEQUENCE [LARGE SCALE GENOMIC DNA]</scope>
    <source>
        <strain evidence="1">cv. AL8/78</strain>
    </source>
</reference>
<sequence>MVLWGKCTCKEVGMTNADVTVKISVSCFFGFWKIREQKPSEQELIPLCISCEVGLILGTPGSSKLTTSGSQYSS</sequence>
<reference evidence="1" key="3">
    <citation type="journal article" date="2017" name="Nature">
        <title>Genome sequence of the progenitor of the wheat D genome Aegilops tauschii.</title>
        <authorList>
            <person name="Luo M.C."/>
            <person name="Gu Y.Q."/>
            <person name="Puiu D."/>
            <person name="Wang H."/>
            <person name="Twardziok S.O."/>
            <person name="Deal K.R."/>
            <person name="Huo N."/>
            <person name="Zhu T."/>
            <person name="Wang L."/>
            <person name="Wang Y."/>
            <person name="McGuire P.E."/>
            <person name="Liu S."/>
            <person name="Long H."/>
            <person name="Ramasamy R.K."/>
            <person name="Rodriguez J.C."/>
            <person name="Van S.L."/>
            <person name="Yuan L."/>
            <person name="Wang Z."/>
            <person name="Xia Z."/>
            <person name="Xiao L."/>
            <person name="Anderson O.D."/>
            <person name="Ouyang S."/>
            <person name="Liang Y."/>
            <person name="Zimin A.V."/>
            <person name="Pertea G."/>
            <person name="Qi P."/>
            <person name="Bennetzen J.L."/>
            <person name="Dai X."/>
            <person name="Dawson M.W."/>
            <person name="Muller H.G."/>
            <person name="Kugler K."/>
            <person name="Rivarola-Duarte L."/>
            <person name="Spannagl M."/>
            <person name="Mayer K.F.X."/>
            <person name="Lu F.H."/>
            <person name="Bevan M.W."/>
            <person name="Leroy P."/>
            <person name="Li P."/>
            <person name="You F.M."/>
            <person name="Sun Q."/>
            <person name="Liu Z."/>
            <person name="Lyons E."/>
            <person name="Wicker T."/>
            <person name="Salzberg S.L."/>
            <person name="Devos K.M."/>
            <person name="Dvorak J."/>
        </authorList>
    </citation>
    <scope>NUCLEOTIDE SEQUENCE [LARGE SCALE GENOMIC DNA]</scope>
    <source>
        <strain evidence="1">cv. AL8/78</strain>
    </source>
</reference>